<keyword evidence="5" id="KW-1133">Transmembrane helix</keyword>
<dbReference type="EMBL" id="SRLO01000355">
    <property type="protein sequence ID" value="TNN59482.1"/>
    <property type="molecule type" value="Genomic_DNA"/>
</dbReference>
<reference evidence="8 9" key="1">
    <citation type="submission" date="2019-03" db="EMBL/GenBank/DDBJ databases">
        <title>First draft genome of Liparis tanakae, snailfish: a comprehensive survey of snailfish specific genes.</title>
        <authorList>
            <person name="Kim W."/>
            <person name="Song I."/>
            <person name="Jeong J.-H."/>
            <person name="Kim D."/>
            <person name="Kim S."/>
            <person name="Ryu S."/>
            <person name="Song J.Y."/>
            <person name="Lee S.K."/>
        </authorList>
    </citation>
    <scope>NUCLEOTIDE SEQUENCE [LARGE SCALE GENOMIC DNA]</scope>
    <source>
        <tissue evidence="8">Muscle</tissue>
    </source>
</reference>
<comment type="similarity">
    <text evidence="2">Belongs to the polycystin family.</text>
</comment>
<dbReference type="GO" id="GO:0005886">
    <property type="term" value="C:plasma membrane"/>
    <property type="evidence" value="ECO:0007669"/>
    <property type="project" value="TreeGrafter"/>
</dbReference>
<comment type="subcellular location">
    <subcellularLocation>
        <location evidence="1">Membrane</location>
        <topology evidence="1">Multi-pass membrane protein</topology>
    </subcellularLocation>
</comment>
<keyword evidence="9" id="KW-1185">Reference proteome</keyword>
<evidence type="ECO:0000313" key="8">
    <source>
        <dbReference type="EMBL" id="TNN59482.1"/>
    </source>
</evidence>
<evidence type="ECO:0000256" key="4">
    <source>
        <dbReference type="ARBA" id="ARBA00022737"/>
    </source>
</evidence>
<dbReference type="InterPro" id="IPR046791">
    <property type="entry name" value="Polycystin_dom"/>
</dbReference>
<dbReference type="Proteomes" id="UP000314294">
    <property type="component" value="Unassembled WGS sequence"/>
</dbReference>
<evidence type="ECO:0000256" key="5">
    <source>
        <dbReference type="ARBA" id="ARBA00022989"/>
    </source>
</evidence>
<dbReference type="OrthoDB" id="10044145at2759"/>
<keyword evidence="4" id="KW-0677">Repeat</keyword>
<dbReference type="PANTHER" id="PTHR46730:SF4">
    <property type="entry name" value="POLYCYSTIC KIDNEY DISEASE PROTEIN 1-LIKE 1"/>
    <property type="match status" value="1"/>
</dbReference>
<organism evidence="8 9">
    <name type="scientific">Liparis tanakae</name>
    <name type="common">Tanaka's snailfish</name>
    <dbReference type="NCBI Taxonomy" id="230148"/>
    <lineage>
        <taxon>Eukaryota</taxon>
        <taxon>Metazoa</taxon>
        <taxon>Chordata</taxon>
        <taxon>Craniata</taxon>
        <taxon>Vertebrata</taxon>
        <taxon>Euteleostomi</taxon>
        <taxon>Actinopterygii</taxon>
        <taxon>Neopterygii</taxon>
        <taxon>Teleostei</taxon>
        <taxon>Neoteleostei</taxon>
        <taxon>Acanthomorphata</taxon>
        <taxon>Eupercaria</taxon>
        <taxon>Perciformes</taxon>
        <taxon>Cottioidei</taxon>
        <taxon>Cottales</taxon>
        <taxon>Liparidae</taxon>
        <taxon>Liparis</taxon>
    </lineage>
</organism>
<sequence length="115" mass="12524">MTPQVLVPPKTCCPLGCYLEPRPTVGLGHTKSDAASKLKLLHSGGWLCRQTVSVQFTLFSPAPNLFTSVTMLSEQSPTGVLLPSAKVHSVTLFHTPAVRDYVVMVCQVKCYIAFF</sequence>
<protein>
    <submittedName>
        <fullName evidence="8">Polycystic kidney disease 1 like 1</fullName>
    </submittedName>
</protein>
<evidence type="ECO:0000256" key="6">
    <source>
        <dbReference type="ARBA" id="ARBA00023136"/>
    </source>
</evidence>
<dbReference type="Pfam" id="PF20519">
    <property type="entry name" value="Polycystin_dom"/>
    <property type="match status" value="1"/>
</dbReference>
<gene>
    <name evidence="8" type="primary">pkd1l1_3</name>
    <name evidence="8" type="ORF">EYF80_030297</name>
</gene>
<evidence type="ECO:0000256" key="3">
    <source>
        <dbReference type="ARBA" id="ARBA00022692"/>
    </source>
</evidence>
<feature type="domain" description="Polycystin" evidence="7">
    <location>
        <begin position="26"/>
        <end position="92"/>
    </location>
</feature>
<dbReference type="GO" id="GO:0005261">
    <property type="term" value="F:monoatomic cation channel activity"/>
    <property type="evidence" value="ECO:0007669"/>
    <property type="project" value="TreeGrafter"/>
</dbReference>
<evidence type="ECO:0000313" key="9">
    <source>
        <dbReference type="Proteomes" id="UP000314294"/>
    </source>
</evidence>
<keyword evidence="6" id="KW-0472">Membrane</keyword>
<dbReference type="AlphaFoldDB" id="A0A4Z2H3L8"/>
<dbReference type="PANTHER" id="PTHR46730">
    <property type="entry name" value="POLYCYSTIN-1"/>
    <property type="match status" value="1"/>
</dbReference>
<dbReference type="GO" id="GO:0006816">
    <property type="term" value="P:calcium ion transport"/>
    <property type="evidence" value="ECO:0007669"/>
    <property type="project" value="TreeGrafter"/>
</dbReference>
<evidence type="ECO:0000259" key="7">
    <source>
        <dbReference type="Pfam" id="PF20519"/>
    </source>
</evidence>
<comment type="caution">
    <text evidence="8">The sequence shown here is derived from an EMBL/GenBank/DDBJ whole genome shotgun (WGS) entry which is preliminary data.</text>
</comment>
<evidence type="ECO:0000256" key="2">
    <source>
        <dbReference type="ARBA" id="ARBA00007200"/>
    </source>
</evidence>
<proteinExistence type="inferred from homology"/>
<name>A0A4Z2H3L8_9TELE</name>
<evidence type="ECO:0000256" key="1">
    <source>
        <dbReference type="ARBA" id="ARBA00004141"/>
    </source>
</evidence>
<accession>A0A4Z2H3L8</accession>
<keyword evidence="3" id="KW-0812">Transmembrane</keyword>